<evidence type="ECO:0000256" key="2">
    <source>
        <dbReference type="ARBA" id="ARBA00022737"/>
    </source>
</evidence>
<keyword evidence="6" id="KW-1185">Reference proteome</keyword>
<reference evidence="5 6" key="1">
    <citation type="submission" date="2019-04" db="EMBL/GenBank/DDBJ databases">
        <title>An improved genome assembly and genetic linkage map for asparagus bean, Vigna unguiculata ssp. sesquipedialis.</title>
        <authorList>
            <person name="Xia Q."/>
            <person name="Zhang R."/>
            <person name="Dong Y."/>
        </authorList>
    </citation>
    <scope>NUCLEOTIDE SEQUENCE [LARGE SCALE GENOMIC DNA]</scope>
    <source>
        <tissue evidence="5">Leaf</tissue>
    </source>
</reference>
<keyword evidence="2" id="KW-0677">Repeat</keyword>
<dbReference type="InterPro" id="IPR032675">
    <property type="entry name" value="LRR_dom_sf"/>
</dbReference>
<accession>A0A4D6LVT3</accession>
<dbReference type="SUPFAM" id="SSF52058">
    <property type="entry name" value="L domain-like"/>
    <property type="match status" value="1"/>
</dbReference>
<name>A0A4D6LVT3_VIGUN</name>
<proteinExistence type="predicted"/>
<dbReference type="PANTHER" id="PTHR48051:SF46">
    <property type="entry name" value="LEUCINE RICH REPEAT-CONTAINING DOMAIN PROTEIN"/>
    <property type="match status" value="1"/>
</dbReference>
<keyword evidence="1" id="KW-0433">Leucine-rich repeat</keyword>
<evidence type="ECO:0000256" key="3">
    <source>
        <dbReference type="ARBA" id="ARBA00022821"/>
    </source>
</evidence>
<protein>
    <submittedName>
        <fullName evidence="5">Maintenance of ploidy protein MOB1</fullName>
    </submittedName>
</protein>
<dbReference type="AlphaFoldDB" id="A0A4D6LVT3"/>
<organism evidence="5 6">
    <name type="scientific">Vigna unguiculata</name>
    <name type="common">Cowpea</name>
    <dbReference type="NCBI Taxonomy" id="3917"/>
    <lineage>
        <taxon>Eukaryota</taxon>
        <taxon>Viridiplantae</taxon>
        <taxon>Streptophyta</taxon>
        <taxon>Embryophyta</taxon>
        <taxon>Tracheophyta</taxon>
        <taxon>Spermatophyta</taxon>
        <taxon>Magnoliopsida</taxon>
        <taxon>eudicotyledons</taxon>
        <taxon>Gunneridae</taxon>
        <taxon>Pentapetalae</taxon>
        <taxon>rosids</taxon>
        <taxon>fabids</taxon>
        <taxon>Fabales</taxon>
        <taxon>Fabaceae</taxon>
        <taxon>Papilionoideae</taxon>
        <taxon>50 kb inversion clade</taxon>
        <taxon>NPAAA clade</taxon>
        <taxon>indigoferoid/millettioid clade</taxon>
        <taxon>Phaseoleae</taxon>
        <taxon>Vigna</taxon>
    </lineage>
</organism>
<gene>
    <name evidence="5" type="ORF">DEO72_LG5g597</name>
</gene>
<dbReference type="EMBL" id="CP039349">
    <property type="protein sequence ID" value="QCD92531.1"/>
    <property type="molecule type" value="Genomic_DNA"/>
</dbReference>
<dbReference type="PANTHER" id="PTHR48051">
    <property type="match status" value="1"/>
</dbReference>
<sequence>MPDLSDLPNLEKLSFERCESLIALDDSIGFLNKLKILKAQHCTKLQRFPPLNLPSLEVLQFPYCYSLENFPEILGKMGKIRELHLYELAIKELPVSFQNLTGLRELYAACDFLQLNSSALMSSLTVVEAYGCKEWKWVNPKDGEEVSLTVSSNIRCFWLSSCNLNDDFFSADFTQLTTVKSLNLSRSNITFLPECIKEFHHLVALDVSYCKYLQEIRGIPPKLRTFRAIDCRSLTSSSSSMFLNQQFHEAGETNFIFSGGSIPRWLDKECRGPSISFWFRDKFPAKVLCLLIAPVLDVTTIQLLRPVLLINGKLQENTFDHKNVGMLELDHMQLFDLHVLPFREDLIKMASEKEWKHVEITYQGLFDTSLIKAMGIHVVKSERRGMEDIRYDDPNFSL</sequence>
<dbReference type="Gene3D" id="3.80.10.10">
    <property type="entry name" value="Ribonuclease Inhibitor"/>
    <property type="match status" value="2"/>
</dbReference>
<dbReference type="Pfam" id="PF23286">
    <property type="entry name" value="LRR_13"/>
    <property type="match status" value="1"/>
</dbReference>
<evidence type="ECO:0000256" key="1">
    <source>
        <dbReference type="ARBA" id="ARBA00022614"/>
    </source>
</evidence>
<keyword evidence="3" id="KW-0611">Plant defense</keyword>
<feature type="domain" description="Disease resistance protein RPS4B/Roq1-like leucine-rich repeats" evidence="4">
    <location>
        <begin position="53"/>
        <end position="235"/>
    </location>
</feature>
<evidence type="ECO:0000313" key="6">
    <source>
        <dbReference type="Proteomes" id="UP000501690"/>
    </source>
</evidence>
<evidence type="ECO:0000313" key="5">
    <source>
        <dbReference type="EMBL" id="QCD92531.1"/>
    </source>
</evidence>
<dbReference type="GO" id="GO:0005737">
    <property type="term" value="C:cytoplasm"/>
    <property type="evidence" value="ECO:0007669"/>
    <property type="project" value="TreeGrafter"/>
</dbReference>
<evidence type="ECO:0000259" key="4">
    <source>
        <dbReference type="Pfam" id="PF23286"/>
    </source>
</evidence>
<dbReference type="Proteomes" id="UP000501690">
    <property type="component" value="Linkage Group LG5"/>
</dbReference>
<dbReference type="InterPro" id="IPR058546">
    <property type="entry name" value="RPS4B/Roq1-like_LRR"/>
</dbReference>
<dbReference type="InterPro" id="IPR050216">
    <property type="entry name" value="LRR_domain-containing"/>
</dbReference>